<dbReference type="PATRIC" id="fig|1288963.3.peg.2431"/>
<reference evidence="7 8" key="1">
    <citation type="submission" date="2013-02" db="EMBL/GenBank/DDBJ databases">
        <title>A novel strain isolated from Lonar lake, Maharashtra, India.</title>
        <authorList>
            <person name="Singh A."/>
        </authorList>
    </citation>
    <scope>NUCLEOTIDE SEQUENCE [LARGE SCALE GENOMIC DNA]</scope>
    <source>
        <strain evidence="7 8">AK24</strain>
    </source>
</reference>
<feature type="domain" description="FAD-binding PCMH-type" evidence="6">
    <location>
        <begin position="31"/>
        <end position="210"/>
    </location>
</feature>
<dbReference type="GO" id="GO:0016491">
    <property type="term" value="F:oxidoreductase activity"/>
    <property type="evidence" value="ECO:0007669"/>
    <property type="project" value="UniProtKB-KW"/>
</dbReference>
<dbReference type="GO" id="GO:0022904">
    <property type="term" value="P:respiratory electron transport chain"/>
    <property type="evidence" value="ECO:0007669"/>
    <property type="project" value="TreeGrafter"/>
</dbReference>
<dbReference type="STRING" id="1232681.ADIS_2437"/>
<keyword evidence="8" id="KW-1185">Reference proteome</keyword>
<dbReference type="PROSITE" id="PS51387">
    <property type="entry name" value="FAD_PCMH"/>
    <property type="match status" value="1"/>
</dbReference>
<dbReference type="Gene3D" id="3.30.70.2740">
    <property type="match status" value="1"/>
</dbReference>
<dbReference type="GO" id="GO:0071949">
    <property type="term" value="F:FAD binding"/>
    <property type="evidence" value="ECO:0007669"/>
    <property type="project" value="InterPro"/>
</dbReference>
<dbReference type="Gene3D" id="3.30.465.10">
    <property type="match status" value="1"/>
</dbReference>
<sequence length="456" mass="49641">MVRIAEIVGADNLLVGDAVSERFVHIWKTHIPLAAVAVVTPTSVEQVSAVMRYCHQTGLSVVVHGGLTNMVGSTETSGIELVISMEKMNRILELDVNSKTAFVEAGVILEHLQEEVKKVGLMFPVTFGAKGSAQVGGMIATNAGGLRVFRYGMTRQWVLGLEVVMSDGTVISGLKKLVKDNSGLDLKQLFIGSEGVLGIITRAVLRLSPASGGRHTAFVALEDFGQVLVFLRSMELTLGGALTAFELIWKDTYQRMCGVLKGGGIPLAFGYPLYVLLEISTSTGGTSPNLLEQLLEKYLEEGIVLDAAVASSESEQNRFWRIREDVDHLVSQCTFDQHFDVSLPIADIGDYVDGIRRNLDAEPGVDTYFVYGHMADGNIHVVVSKKYDSVDLIERVNNLIYSPLTNYGGSISAEHGIGTHKKAYLPYCRSKEELDLMRRLKGALDPKGILNPGKII</sequence>
<dbReference type="InterPro" id="IPR016171">
    <property type="entry name" value="Vanillyl_alc_oxidase_C-sub2"/>
</dbReference>
<evidence type="ECO:0000313" key="8">
    <source>
        <dbReference type="Proteomes" id="UP000013909"/>
    </source>
</evidence>
<gene>
    <name evidence="7" type="ORF">ADIS_2437</name>
</gene>
<dbReference type="InterPro" id="IPR016166">
    <property type="entry name" value="FAD-bd_PCMH"/>
</dbReference>
<evidence type="ECO:0000256" key="2">
    <source>
        <dbReference type="ARBA" id="ARBA00008000"/>
    </source>
</evidence>
<dbReference type="InterPro" id="IPR036318">
    <property type="entry name" value="FAD-bd_PCMH-like_sf"/>
</dbReference>
<dbReference type="Gene3D" id="1.10.45.10">
    <property type="entry name" value="Vanillyl-alcohol Oxidase, Chain A, domain 4"/>
    <property type="match status" value="1"/>
</dbReference>
<dbReference type="Pfam" id="PF02913">
    <property type="entry name" value="FAD-oxidase_C"/>
    <property type="match status" value="1"/>
</dbReference>
<dbReference type="InterPro" id="IPR016169">
    <property type="entry name" value="FAD-bd_PCMH_sub2"/>
</dbReference>
<evidence type="ECO:0000256" key="5">
    <source>
        <dbReference type="ARBA" id="ARBA00023002"/>
    </source>
</evidence>
<keyword evidence="3" id="KW-0285">Flavoprotein</keyword>
<dbReference type="Pfam" id="PF01565">
    <property type="entry name" value="FAD_binding_4"/>
    <property type="match status" value="1"/>
</dbReference>
<dbReference type="FunFam" id="1.10.45.10:FF:000001">
    <property type="entry name" value="D-lactate dehydrogenase mitochondrial"/>
    <property type="match status" value="1"/>
</dbReference>
<protein>
    <submittedName>
        <fullName evidence="7">D-2-hydroxyglutarate dehydrogenase</fullName>
    </submittedName>
</protein>
<dbReference type="SUPFAM" id="SSF56176">
    <property type="entry name" value="FAD-binding/transporter-associated domain-like"/>
    <property type="match status" value="1"/>
</dbReference>
<dbReference type="InterPro" id="IPR004113">
    <property type="entry name" value="FAD-bd_oxidored_4_C"/>
</dbReference>
<comment type="similarity">
    <text evidence="2">Belongs to the FAD-binding oxidoreductase/transferase type 4 family.</text>
</comment>
<dbReference type="PANTHER" id="PTHR43716">
    <property type="entry name" value="D-2-HYDROXYGLUTARATE DEHYDROGENASE, MITOCHONDRIAL"/>
    <property type="match status" value="1"/>
</dbReference>
<dbReference type="SUPFAM" id="SSF55103">
    <property type="entry name" value="FAD-linked oxidases, C-terminal domain"/>
    <property type="match status" value="1"/>
</dbReference>
<dbReference type="PANTHER" id="PTHR43716:SF1">
    <property type="entry name" value="D-2-HYDROXYGLUTARATE DEHYDROGENASE, MITOCHONDRIAL"/>
    <property type="match status" value="1"/>
</dbReference>
<comment type="cofactor">
    <cofactor evidence="1">
        <name>FAD</name>
        <dbReference type="ChEBI" id="CHEBI:57692"/>
    </cofactor>
</comment>
<organism evidence="7 8">
    <name type="scientific">Lunatimonas lonarensis</name>
    <dbReference type="NCBI Taxonomy" id="1232681"/>
    <lineage>
        <taxon>Bacteria</taxon>
        <taxon>Pseudomonadati</taxon>
        <taxon>Bacteroidota</taxon>
        <taxon>Cytophagia</taxon>
        <taxon>Cytophagales</taxon>
        <taxon>Cyclobacteriaceae</taxon>
    </lineage>
</organism>
<dbReference type="AlphaFoldDB" id="R7ZST1"/>
<evidence type="ECO:0000256" key="3">
    <source>
        <dbReference type="ARBA" id="ARBA00022630"/>
    </source>
</evidence>
<dbReference type="InterPro" id="IPR006094">
    <property type="entry name" value="Oxid_FAD_bind_N"/>
</dbReference>
<dbReference type="EMBL" id="AQHR01000066">
    <property type="protein sequence ID" value="EON77127.1"/>
    <property type="molecule type" value="Genomic_DNA"/>
</dbReference>
<dbReference type="Gene3D" id="3.30.43.10">
    <property type="entry name" value="Uridine Diphospho-n-acetylenolpyruvylglucosamine Reductase, domain 2"/>
    <property type="match status" value="1"/>
</dbReference>
<proteinExistence type="inferred from homology"/>
<name>R7ZST1_9BACT</name>
<dbReference type="InterPro" id="IPR016164">
    <property type="entry name" value="FAD-linked_Oxase-like_C"/>
</dbReference>
<dbReference type="InterPro" id="IPR051264">
    <property type="entry name" value="FAD-oxidored/transferase_4"/>
</dbReference>
<evidence type="ECO:0000256" key="1">
    <source>
        <dbReference type="ARBA" id="ARBA00001974"/>
    </source>
</evidence>
<keyword evidence="4" id="KW-0274">FAD</keyword>
<evidence type="ECO:0000256" key="4">
    <source>
        <dbReference type="ARBA" id="ARBA00022827"/>
    </source>
</evidence>
<evidence type="ECO:0000313" key="7">
    <source>
        <dbReference type="EMBL" id="EON77127.1"/>
    </source>
</evidence>
<comment type="caution">
    <text evidence="7">The sequence shown here is derived from an EMBL/GenBank/DDBJ whole genome shotgun (WGS) entry which is preliminary data.</text>
</comment>
<keyword evidence="5" id="KW-0560">Oxidoreductase</keyword>
<dbReference type="InterPro" id="IPR016167">
    <property type="entry name" value="FAD-bd_PCMH_sub1"/>
</dbReference>
<accession>R7ZST1</accession>
<dbReference type="Gene3D" id="3.30.70.2190">
    <property type="match status" value="1"/>
</dbReference>
<dbReference type="Proteomes" id="UP000013909">
    <property type="component" value="Unassembled WGS sequence"/>
</dbReference>
<evidence type="ECO:0000259" key="6">
    <source>
        <dbReference type="PROSITE" id="PS51387"/>
    </source>
</evidence>